<keyword evidence="3" id="KW-1185">Reference proteome</keyword>
<name>A0AAD1RZU6_PELCU</name>
<accession>A0AAD1RZU6</accession>
<feature type="compositionally biased region" description="Basic residues" evidence="1">
    <location>
        <begin position="111"/>
        <end position="121"/>
    </location>
</feature>
<proteinExistence type="predicted"/>
<reference evidence="2" key="1">
    <citation type="submission" date="2022-03" db="EMBL/GenBank/DDBJ databases">
        <authorList>
            <person name="Alioto T."/>
            <person name="Alioto T."/>
            <person name="Gomez Garrido J."/>
        </authorList>
    </citation>
    <scope>NUCLEOTIDE SEQUENCE</scope>
</reference>
<feature type="compositionally biased region" description="Polar residues" evidence="1">
    <location>
        <begin position="20"/>
        <end position="53"/>
    </location>
</feature>
<evidence type="ECO:0000256" key="1">
    <source>
        <dbReference type="SAM" id="MobiDB-lite"/>
    </source>
</evidence>
<dbReference type="AlphaFoldDB" id="A0AAD1RZU6"/>
<gene>
    <name evidence="2" type="ORF">PECUL_23A043213</name>
</gene>
<feature type="compositionally biased region" description="Polar residues" evidence="1">
    <location>
        <begin position="126"/>
        <end position="136"/>
    </location>
</feature>
<evidence type="ECO:0000313" key="3">
    <source>
        <dbReference type="Proteomes" id="UP001295444"/>
    </source>
</evidence>
<organism evidence="2 3">
    <name type="scientific">Pelobates cultripes</name>
    <name type="common">Western spadefoot toad</name>
    <dbReference type="NCBI Taxonomy" id="61616"/>
    <lineage>
        <taxon>Eukaryota</taxon>
        <taxon>Metazoa</taxon>
        <taxon>Chordata</taxon>
        <taxon>Craniata</taxon>
        <taxon>Vertebrata</taxon>
        <taxon>Euteleostomi</taxon>
        <taxon>Amphibia</taxon>
        <taxon>Batrachia</taxon>
        <taxon>Anura</taxon>
        <taxon>Pelobatoidea</taxon>
        <taxon>Pelobatidae</taxon>
        <taxon>Pelobates</taxon>
    </lineage>
</organism>
<dbReference type="Proteomes" id="UP001295444">
    <property type="component" value="Chromosome 04"/>
</dbReference>
<feature type="region of interest" description="Disordered" evidence="1">
    <location>
        <begin position="86"/>
        <end position="136"/>
    </location>
</feature>
<dbReference type="EMBL" id="OW240915">
    <property type="protein sequence ID" value="CAH2283540.1"/>
    <property type="molecule type" value="Genomic_DNA"/>
</dbReference>
<feature type="region of interest" description="Disordered" evidence="1">
    <location>
        <begin position="1"/>
        <end position="53"/>
    </location>
</feature>
<evidence type="ECO:0000313" key="2">
    <source>
        <dbReference type="EMBL" id="CAH2283540.1"/>
    </source>
</evidence>
<sequence length="136" mass="15146">MFNHGLQAPRPLSGGPGDMTLSSSGPGDMTLSPSRQPATTGQTTMADATWITSHGTEEPDILKRLELTFAAFWVKLADKLEQVQPCKPKVTLPDVPSPSSRQRQVTPKWKSVGKRRRRQRRLQPCLHSQSKGWEPF</sequence>
<protein>
    <submittedName>
        <fullName evidence="2">Uncharacterized protein</fullName>
    </submittedName>
</protein>